<name>A0A915ZJY0_9GLOM</name>
<evidence type="ECO:0000313" key="1">
    <source>
        <dbReference type="EMBL" id="CAB5380382.1"/>
    </source>
</evidence>
<accession>A0A915ZJY0</accession>
<evidence type="ECO:0000313" key="2">
    <source>
        <dbReference type="Proteomes" id="UP000684084"/>
    </source>
</evidence>
<protein>
    <submittedName>
        <fullName evidence="1">Uncharacterized protein</fullName>
    </submittedName>
</protein>
<organism evidence="1 2">
    <name type="scientific">Rhizophagus irregularis</name>
    <dbReference type="NCBI Taxonomy" id="588596"/>
    <lineage>
        <taxon>Eukaryota</taxon>
        <taxon>Fungi</taxon>
        <taxon>Fungi incertae sedis</taxon>
        <taxon>Mucoromycota</taxon>
        <taxon>Glomeromycotina</taxon>
        <taxon>Glomeromycetes</taxon>
        <taxon>Glomerales</taxon>
        <taxon>Glomeraceae</taxon>
        <taxon>Rhizophagus</taxon>
    </lineage>
</organism>
<sequence length="99" mass="11525">MIFRGICINFQGQLIIEDQGDEIVSHSINLIFNKSKIIQVIQRITNLMYFSRSLKEIGQQIYVSPNLLVYQSSRGRWSSTDLHLYWMGDITFIRGGLRT</sequence>
<dbReference type="OrthoDB" id="10287172at2759"/>
<proteinExistence type="predicted"/>
<reference evidence="1" key="1">
    <citation type="submission" date="2020-05" db="EMBL/GenBank/DDBJ databases">
        <authorList>
            <person name="Rincon C."/>
            <person name="Sanders R I."/>
            <person name="Robbins C."/>
            <person name="Chaturvedi A."/>
        </authorList>
    </citation>
    <scope>NUCLEOTIDE SEQUENCE</scope>
    <source>
        <strain evidence="1">CHB12</strain>
    </source>
</reference>
<dbReference type="EMBL" id="CAGKOT010000042">
    <property type="protein sequence ID" value="CAB5380382.1"/>
    <property type="molecule type" value="Genomic_DNA"/>
</dbReference>
<gene>
    <name evidence="1" type="ORF">CHRIB12_LOCUS17052</name>
</gene>
<dbReference type="Proteomes" id="UP000684084">
    <property type="component" value="Unassembled WGS sequence"/>
</dbReference>
<comment type="caution">
    <text evidence="1">The sequence shown here is derived from an EMBL/GenBank/DDBJ whole genome shotgun (WGS) entry which is preliminary data.</text>
</comment>
<dbReference type="AlphaFoldDB" id="A0A915ZJY0"/>